<dbReference type="InterPro" id="IPR029066">
    <property type="entry name" value="PLP-binding_barrel"/>
</dbReference>
<keyword evidence="5" id="KW-1185">Reference proteome</keyword>
<proteinExistence type="predicted"/>
<protein>
    <submittedName>
        <fullName evidence="4">Microcin immunity protein</fullName>
    </submittedName>
</protein>
<dbReference type="CDD" id="cd04301">
    <property type="entry name" value="NAT_SF"/>
    <property type="match status" value="1"/>
</dbReference>
<dbReference type="EMBL" id="JQOF01000001">
    <property type="protein sequence ID" value="KGA43614.1"/>
    <property type="molecule type" value="Genomic_DNA"/>
</dbReference>
<evidence type="ECO:0000313" key="5">
    <source>
        <dbReference type="Proteomes" id="UP000029447"/>
    </source>
</evidence>
<organism evidence="4 5">
    <name type="scientific">Pectobacterium odoriferum</name>
    <dbReference type="NCBI Taxonomy" id="78398"/>
    <lineage>
        <taxon>Bacteria</taxon>
        <taxon>Pseudomonadati</taxon>
        <taxon>Pseudomonadota</taxon>
        <taxon>Gammaproteobacteria</taxon>
        <taxon>Enterobacterales</taxon>
        <taxon>Pectobacteriaceae</taxon>
        <taxon>Pectobacterium</taxon>
    </lineage>
</organism>
<dbReference type="PRINTS" id="PR01179">
    <property type="entry name" value="ODADCRBXLASE"/>
</dbReference>
<dbReference type="PANTHER" id="PTHR43727">
    <property type="entry name" value="DIAMINOPIMELATE DECARBOXYLASE"/>
    <property type="match status" value="1"/>
</dbReference>
<dbReference type="Gene3D" id="3.20.20.10">
    <property type="entry name" value="Alanine racemase"/>
    <property type="match status" value="1"/>
</dbReference>
<evidence type="ECO:0000313" key="4">
    <source>
        <dbReference type="EMBL" id="KGA43614.1"/>
    </source>
</evidence>
<evidence type="ECO:0000256" key="1">
    <source>
        <dbReference type="ARBA" id="ARBA00001933"/>
    </source>
</evidence>
<dbReference type="SUPFAM" id="SSF55729">
    <property type="entry name" value="Acyl-CoA N-acyltransferases (Nat)"/>
    <property type="match status" value="1"/>
</dbReference>
<dbReference type="InterPro" id="IPR022644">
    <property type="entry name" value="De-COase2_N"/>
</dbReference>
<dbReference type="Proteomes" id="UP000029447">
    <property type="component" value="Unassembled WGS sequence"/>
</dbReference>
<evidence type="ECO:0000256" key="2">
    <source>
        <dbReference type="ARBA" id="ARBA00022898"/>
    </source>
</evidence>
<keyword evidence="2" id="KW-0663">Pyridoxal phosphate</keyword>
<dbReference type="RefSeq" id="WP_044203009.1">
    <property type="nucleotide sequence ID" value="NZ_JADOXW010000036.1"/>
</dbReference>
<dbReference type="Gene3D" id="2.40.37.10">
    <property type="entry name" value="Lyase, Ornithine Decarboxylase, Chain A, domain 1"/>
    <property type="match status" value="1"/>
</dbReference>
<dbReference type="SUPFAM" id="SSF51419">
    <property type="entry name" value="PLP-binding barrel"/>
    <property type="match status" value="1"/>
</dbReference>
<comment type="caution">
    <text evidence="4">The sequence shown here is derived from an EMBL/GenBank/DDBJ whole genome shotgun (WGS) entry which is preliminary data.</text>
</comment>
<dbReference type="Pfam" id="PF13302">
    <property type="entry name" value="Acetyltransf_3"/>
    <property type="match status" value="1"/>
</dbReference>
<comment type="cofactor">
    <cofactor evidence="1">
        <name>pyridoxal 5'-phosphate</name>
        <dbReference type="ChEBI" id="CHEBI:597326"/>
    </cofactor>
</comment>
<dbReference type="InterPro" id="IPR000182">
    <property type="entry name" value="GNAT_dom"/>
</dbReference>
<dbReference type="Pfam" id="PF02784">
    <property type="entry name" value="Orn_Arg_deC_N"/>
    <property type="match status" value="1"/>
</dbReference>
<reference evidence="4 5" key="1">
    <citation type="submission" date="2014-08" db="EMBL/GenBank/DDBJ databases">
        <title>Genome sequences of NCPPB Pectobacterium isolates.</title>
        <authorList>
            <person name="Glover R.H."/>
            <person name="Sapp M."/>
            <person name="Elphinstone J."/>
        </authorList>
    </citation>
    <scope>NUCLEOTIDE SEQUENCE [LARGE SCALE GENOMIC DNA]</scope>
    <source>
        <strain evidence="4 5">NCPPB3841</strain>
    </source>
</reference>
<dbReference type="NCBIfam" id="NF007539">
    <property type="entry name" value="PRK10151.1"/>
    <property type="match status" value="1"/>
</dbReference>
<feature type="domain" description="N-acetyltransferase" evidence="3">
    <location>
        <begin position="420"/>
        <end position="583"/>
    </location>
</feature>
<dbReference type="PANTHER" id="PTHR43727:SF3">
    <property type="entry name" value="GROUP IV DECARBOXYLASE"/>
    <property type="match status" value="1"/>
</dbReference>
<dbReference type="InterPro" id="IPR000183">
    <property type="entry name" value="Orn/DAP/Arg_de-COase"/>
</dbReference>
<dbReference type="Gene3D" id="3.40.630.30">
    <property type="match status" value="1"/>
</dbReference>
<dbReference type="PROSITE" id="PS51186">
    <property type="entry name" value="GNAT"/>
    <property type="match status" value="1"/>
</dbReference>
<dbReference type="InterPro" id="IPR016181">
    <property type="entry name" value="Acyl_CoA_acyltransferase"/>
</dbReference>
<evidence type="ECO:0000259" key="3">
    <source>
        <dbReference type="PROSITE" id="PS51186"/>
    </source>
</evidence>
<dbReference type="InterPro" id="IPR009006">
    <property type="entry name" value="Ala_racemase/Decarboxylase_C"/>
</dbReference>
<gene>
    <name evidence="4" type="ORF">KU75_02555</name>
</gene>
<sequence length="592" mass="66317">MAQKITPVHVTDAVQMILDSGVDSEQPFFIFDADSACLKARELAATCKKYFTHVDIAVSLKSCSLGLFCKLMAEEGFSAEACSSDEIHLAIAAGFPSERIILDGPLKLSSELAFAINKGILIQVDSLEELVRLENIAAQQGHRCGIGLRLSHYYDEENRSRFGITEEEYLKDIYPRLSASRHLYLAGFHLHVGSNLSEPDKITNNLNEWLPFLLRHMPEEGHLDLGSGFPADSFSSNAGKETPHPESFFSAIHNLLNLHTKETYKKWKIIFEPGRYLSEDSGYLCGSVFGSKWRYGAEVIQTNLGINWIPSIHNWHHSLTVLNDGDGHDDEHPQIVAGYNCFENDCLFPRGHHGFMQGKHFLIRGCGSYDLQTGNEWTRRKPVVYALLNGSVVVARSQSSKLASVSNDLLHRGEIIPIHKNLKLVTPSRHYASALYQVINENRDYFSQYMAWPRYVTAENDTATFLDECLLSHQKNEGKTYVILSADTPVGLLSFNSIDASNKTAYIGYWLGMNAQGKGIMTRALNALVEHYFSEGKIKRFVIKCATGNKASNNVAKRCGFQFEGVLRKAEIINGESHDQNIYSWIGPLVEK</sequence>
<accession>A0ABR4VW79</accession>
<name>A0ABR4VW79_9GAMM</name>
<dbReference type="SUPFAM" id="SSF50621">
    <property type="entry name" value="Alanine racemase C-terminal domain-like"/>
    <property type="match status" value="1"/>
</dbReference>